<name>B0MQF5_9FIRM</name>
<keyword evidence="3" id="KW-1185">Reference proteome</keyword>
<protein>
    <submittedName>
        <fullName evidence="2">Uncharacterized protein</fullName>
    </submittedName>
</protein>
<dbReference type="AlphaFoldDB" id="B0MQF5"/>
<evidence type="ECO:0000313" key="3">
    <source>
        <dbReference type="Proteomes" id="UP000005326"/>
    </source>
</evidence>
<dbReference type="Proteomes" id="UP000005326">
    <property type="component" value="Unassembled WGS sequence"/>
</dbReference>
<organism evidence="2 3">
    <name type="scientific">[Eubacterium] siraeum DSM 15702</name>
    <dbReference type="NCBI Taxonomy" id="428128"/>
    <lineage>
        <taxon>Bacteria</taxon>
        <taxon>Bacillati</taxon>
        <taxon>Bacillota</taxon>
        <taxon>Clostridia</taxon>
        <taxon>Eubacteriales</taxon>
        <taxon>Oscillospiraceae</taxon>
        <taxon>Oscillospiraceae incertae sedis</taxon>
    </lineage>
</organism>
<sequence length="250" mass="29067">MPNLTNFSDDFIKSIVSSIHSAVTDDIIQDTRQADMERNGMNSYPSRIWDLINRNVRTAFTYNPDVVVEFTKRGPWNLIVIFDKTTGMLLTLMREERFCEVKRDSKNHKHYVYELANMFNADLEIQQQSFFAIDENEEKIKKSIERICNDLLISIEMVEHHALVLFSSRDELLHSIRCCMINCNFEECESVSWNEYIGVSESLVVEQTENDDHKKNNPTMGLVYTPKAKKKKQLNLDIATKSESDIPEAK</sequence>
<reference evidence="2" key="1">
    <citation type="submission" date="2007-10" db="EMBL/GenBank/DDBJ databases">
        <authorList>
            <person name="Fulton L."/>
            <person name="Clifton S."/>
            <person name="Fulton B."/>
            <person name="Xu J."/>
            <person name="Minx P."/>
            <person name="Pepin K.H."/>
            <person name="Johnson M."/>
            <person name="Thiruvilangam P."/>
            <person name="Bhonagiri V."/>
            <person name="Nash W.E."/>
            <person name="Mardis E.R."/>
            <person name="Wilson R.K."/>
        </authorList>
    </citation>
    <scope>NUCLEOTIDE SEQUENCE [LARGE SCALE GENOMIC DNA]</scope>
    <source>
        <strain evidence="2">DSM 15702</strain>
    </source>
</reference>
<evidence type="ECO:0000313" key="2">
    <source>
        <dbReference type="EMBL" id="EDS00134.1"/>
    </source>
</evidence>
<gene>
    <name evidence="2" type="ORF">EUBSIR_02071</name>
</gene>
<proteinExistence type="predicted"/>
<dbReference type="Pfam" id="PF19448">
    <property type="entry name" value="DUF5986"/>
    <property type="match status" value="1"/>
</dbReference>
<reference evidence="2" key="2">
    <citation type="submission" date="2014-06" db="EMBL/GenBank/DDBJ databases">
        <title>Draft genome sequence of Eubacterium siraeum (DSM 15702).</title>
        <authorList>
            <person name="Sudarsanam P."/>
            <person name="Ley R."/>
            <person name="Guruge J."/>
            <person name="Turnbaugh P.J."/>
            <person name="Mahowald M."/>
            <person name="Liep D."/>
            <person name="Gordon J."/>
        </authorList>
    </citation>
    <scope>NUCLEOTIDE SEQUENCE</scope>
    <source>
        <strain evidence="2">DSM 15702</strain>
    </source>
</reference>
<feature type="region of interest" description="Disordered" evidence="1">
    <location>
        <begin position="208"/>
        <end position="230"/>
    </location>
</feature>
<dbReference type="InterPro" id="IPR046028">
    <property type="entry name" value="DUF5986"/>
</dbReference>
<comment type="caution">
    <text evidence="2">The sequence shown here is derived from an EMBL/GenBank/DDBJ whole genome shotgun (WGS) entry which is preliminary data.</text>
</comment>
<dbReference type="EMBL" id="ABCA03000051">
    <property type="protein sequence ID" value="EDS00134.1"/>
    <property type="molecule type" value="Genomic_DNA"/>
</dbReference>
<accession>B0MQF5</accession>
<evidence type="ECO:0000256" key="1">
    <source>
        <dbReference type="SAM" id="MobiDB-lite"/>
    </source>
</evidence>